<dbReference type="InterPro" id="IPR001647">
    <property type="entry name" value="HTH_TetR"/>
</dbReference>
<dbReference type="PRINTS" id="PR00455">
    <property type="entry name" value="HTHTETR"/>
</dbReference>
<dbReference type="PROSITE" id="PS50977">
    <property type="entry name" value="HTH_TETR_2"/>
    <property type="match status" value="1"/>
</dbReference>
<keyword evidence="2 4" id="KW-0238">DNA-binding</keyword>
<dbReference type="GO" id="GO:0003700">
    <property type="term" value="F:DNA-binding transcription factor activity"/>
    <property type="evidence" value="ECO:0007669"/>
    <property type="project" value="TreeGrafter"/>
</dbReference>
<dbReference type="Gene3D" id="1.10.10.60">
    <property type="entry name" value="Homeodomain-like"/>
    <property type="match status" value="1"/>
</dbReference>
<dbReference type="InterPro" id="IPR036271">
    <property type="entry name" value="Tet_transcr_reg_TetR-rel_C_sf"/>
</dbReference>
<keyword evidence="3" id="KW-0804">Transcription</keyword>
<sequence length="234" mass="25617">MGSISHGGHERGKRGDGDLTRARILESAGQLAAECGYANMTSKQVCERAHVNMAAVNYHFGSREGLYAAVLAEAHDRLFTLERLRQILAEGTAREKLSRTLDELLAHLHGPRSWHVRVLAREFFSPAGFVDPFLQEKVHPKARLLRGLLSEITGIPQEASQLDCCIASSMGTCMMLIMLDPAFANSLFPNLAEKSASLDQMVKDFIFAGLDDAAAKWRARSAGAGCGTGYDERR</sequence>
<evidence type="ECO:0000256" key="1">
    <source>
        <dbReference type="ARBA" id="ARBA00023015"/>
    </source>
</evidence>
<keyword evidence="1" id="KW-0805">Transcription regulation</keyword>
<evidence type="ECO:0000313" key="6">
    <source>
        <dbReference type="EMBL" id="NME51796.1"/>
    </source>
</evidence>
<gene>
    <name evidence="6" type="ORF">HF854_04475</name>
</gene>
<dbReference type="SUPFAM" id="SSF48498">
    <property type="entry name" value="Tetracyclin repressor-like, C-terminal domain"/>
    <property type="match status" value="1"/>
</dbReference>
<feature type="domain" description="HTH tetR-type" evidence="5">
    <location>
        <begin position="18"/>
        <end position="78"/>
    </location>
</feature>
<comment type="caution">
    <text evidence="6">The sequence shown here is derived from an EMBL/GenBank/DDBJ whole genome shotgun (WGS) entry which is preliminary data.</text>
</comment>
<evidence type="ECO:0000256" key="2">
    <source>
        <dbReference type="ARBA" id="ARBA00023125"/>
    </source>
</evidence>
<dbReference type="Pfam" id="PF00440">
    <property type="entry name" value="TetR_N"/>
    <property type="match status" value="1"/>
</dbReference>
<dbReference type="InterPro" id="IPR009057">
    <property type="entry name" value="Homeodomain-like_sf"/>
</dbReference>
<dbReference type="PANTHER" id="PTHR30055">
    <property type="entry name" value="HTH-TYPE TRANSCRIPTIONAL REGULATOR RUTR"/>
    <property type="match status" value="1"/>
</dbReference>
<dbReference type="Gene3D" id="1.10.357.10">
    <property type="entry name" value="Tetracycline Repressor, domain 2"/>
    <property type="match status" value="1"/>
</dbReference>
<name>A0A848CEK0_9BACT</name>
<dbReference type="PANTHER" id="PTHR30055:SF234">
    <property type="entry name" value="HTH-TYPE TRANSCRIPTIONAL REGULATOR BETI"/>
    <property type="match status" value="1"/>
</dbReference>
<reference evidence="6 7" key="1">
    <citation type="submission" date="2020-04" db="EMBL/GenBank/DDBJ databases">
        <authorList>
            <person name="Hitch T.C.A."/>
            <person name="Wylensek D."/>
            <person name="Clavel T."/>
        </authorList>
    </citation>
    <scope>NUCLEOTIDE SEQUENCE [LARGE SCALE GENOMIC DNA]</scope>
    <source>
        <strain evidence="6 7">PG-251-APC-1</strain>
    </source>
</reference>
<dbReference type="Pfam" id="PF09209">
    <property type="entry name" value="CecR_C"/>
    <property type="match status" value="1"/>
</dbReference>
<proteinExistence type="predicted"/>
<dbReference type="Proteomes" id="UP000522333">
    <property type="component" value="Unassembled WGS sequence"/>
</dbReference>
<dbReference type="InterPro" id="IPR015292">
    <property type="entry name" value="Tscrpt_reg_YbiH_C"/>
</dbReference>
<evidence type="ECO:0000256" key="3">
    <source>
        <dbReference type="ARBA" id="ARBA00023163"/>
    </source>
</evidence>
<dbReference type="RefSeq" id="WP_168935235.1">
    <property type="nucleotide sequence ID" value="NZ_CAMMAI010000010.1"/>
</dbReference>
<protein>
    <submittedName>
        <fullName evidence="6">TetR/AcrR family transcriptional regulator</fullName>
    </submittedName>
</protein>
<dbReference type="AlphaFoldDB" id="A0A848CEK0"/>
<evidence type="ECO:0000256" key="4">
    <source>
        <dbReference type="PROSITE-ProRule" id="PRU00335"/>
    </source>
</evidence>
<evidence type="ECO:0000259" key="5">
    <source>
        <dbReference type="PROSITE" id="PS50977"/>
    </source>
</evidence>
<dbReference type="InterPro" id="IPR050109">
    <property type="entry name" value="HTH-type_TetR-like_transc_reg"/>
</dbReference>
<dbReference type="SUPFAM" id="SSF46689">
    <property type="entry name" value="Homeodomain-like"/>
    <property type="match status" value="1"/>
</dbReference>
<accession>A0A848CEK0</accession>
<dbReference type="GO" id="GO:0000976">
    <property type="term" value="F:transcription cis-regulatory region binding"/>
    <property type="evidence" value="ECO:0007669"/>
    <property type="project" value="TreeGrafter"/>
</dbReference>
<dbReference type="EMBL" id="JABAFY010000011">
    <property type="protein sequence ID" value="NME51796.1"/>
    <property type="molecule type" value="Genomic_DNA"/>
</dbReference>
<evidence type="ECO:0000313" key="7">
    <source>
        <dbReference type="Proteomes" id="UP000522333"/>
    </source>
</evidence>
<feature type="DNA-binding region" description="H-T-H motif" evidence="4">
    <location>
        <begin position="41"/>
        <end position="60"/>
    </location>
</feature>
<organism evidence="6 7">
    <name type="scientific">Desulfovibrio piger</name>
    <dbReference type="NCBI Taxonomy" id="901"/>
    <lineage>
        <taxon>Bacteria</taxon>
        <taxon>Pseudomonadati</taxon>
        <taxon>Thermodesulfobacteriota</taxon>
        <taxon>Desulfovibrionia</taxon>
        <taxon>Desulfovibrionales</taxon>
        <taxon>Desulfovibrionaceae</taxon>
        <taxon>Desulfovibrio</taxon>
    </lineage>
</organism>